<dbReference type="OrthoDB" id="8912324at2"/>
<dbReference type="Proteomes" id="UP000292939">
    <property type="component" value="Chromosome"/>
</dbReference>
<keyword evidence="1" id="KW-0347">Helicase</keyword>
<dbReference type="EMBL" id="CP031395">
    <property type="protein sequence ID" value="QBK06681.1"/>
    <property type="molecule type" value="Genomic_DNA"/>
</dbReference>
<proteinExistence type="predicted"/>
<sequence>MTPLPNAICPLCGGANQCAPARVGTYEVDCWCRTAPVSAAALARIAPDRRGMACLCPRCAAQESGQDGQGGTAAS</sequence>
<protein>
    <submittedName>
        <fullName evidence="1">DNA or RNA helicase of superfamily II</fullName>
    </submittedName>
</protein>
<dbReference type="AlphaFoldDB" id="A0A4P6US76"/>
<dbReference type="InterPro" id="IPR032720">
    <property type="entry name" value="Cys_rich_CWC"/>
</dbReference>
<keyword evidence="1" id="KW-0378">Hydrolase</keyword>
<keyword evidence="1" id="KW-0067">ATP-binding</keyword>
<keyword evidence="1" id="KW-0547">Nucleotide-binding</keyword>
<evidence type="ECO:0000313" key="1">
    <source>
        <dbReference type="EMBL" id="QBK06681.1"/>
    </source>
</evidence>
<dbReference type="KEGG" id="hgr:DW355_17500"/>
<reference evidence="1 2" key="1">
    <citation type="submission" date="2018-07" db="EMBL/GenBank/DDBJ databases">
        <title>Exploring interactions and the metabolic potential of the ultra-small soil bacteria Hylemonella gracilis.</title>
        <authorList>
            <person name="Tyc O."/>
            <person name="Kulkarni P."/>
            <person name="Gawehns F."/>
            <person name="Hundscheid M."/>
            <person name="Zweers H."/>
            <person name="Garbeva P."/>
        </authorList>
    </citation>
    <scope>NUCLEOTIDE SEQUENCE [LARGE SCALE GENOMIC DNA]</scope>
    <source>
        <strain evidence="1 2">NS1</strain>
    </source>
</reference>
<organism evidence="1 2">
    <name type="scientific">Hylemonella gracilis</name>
    <dbReference type="NCBI Taxonomy" id="80880"/>
    <lineage>
        <taxon>Bacteria</taxon>
        <taxon>Pseudomonadati</taxon>
        <taxon>Pseudomonadota</taxon>
        <taxon>Betaproteobacteria</taxon>
        <taxon>Burkholderiales</taxon>
        <taxon>Comamonadaceae</taxon>
        <taxon>Hylemonella</taxon>
    </lineage>
</organism>
<accession>A0A4P6US76</accession>
<evidence type="ECO:0000313" key="2">
    <source>
        <dbReference type="Proteomes" id="UP000292939"/>
    </source>
</evidence>
<dbReference type="Pfam" id="PF14375">
    <property type="entry name" value="Cys_rich_CWC"/>
    <property type="match status" value="1"/>
</dbReference>
<name>A0A4P6US76_9BURK</name>
<dbReference type="GO" id="GO:0004386">
    <property type="term" value="F:helicase activity"/>
    <property type="evidence" value="ECO:0007669"/>
    <property type="project" value="UniProtKB-KW"/>
</dbReference>
<gene>
    <name evidence="1" type="ORF">DW355_17500</name>
</gene>